<evidence type="ECO:0000313" key="1">
    <source>
        <dbReference type="EMBL" id="MVM32433.1"/>
    </source>
</evidence>
<sequence>MVSAMDKEHANTIPISEILGKLHLRPLGADAHIVRYPSPLDRRRQSLLWVNTLTNRWSDAHHQDRTVVDFVGSYLKSRREEGTQADALRWLETMMISIPDQLPDLTNTDGLIDNWSTLELRHKKPIQYAGLIHYLERQGISLALARHYLKEIHVRNRQTGKDFIALGFQTIDGGFALKTAYLERHLGEPAISFIRGTIPKPNAIHLFKNVMDYLSAISQLNGQRFKGDTIVLNAMSCLKQIVPYIHQYGYRTLYSWMDNDRAGDTATTTIADFVKTQAGLSHQRMNKLYALHKDVSAWHRHQLNLTL</sequence>
<dbReference type="Proteomes" id="UP000436006">
    <property type="component" value="Unassembled WGS sequence"/>
</dbReference>
<reference evidence="1 2" key="1">
    <citation type="submission" date="2019-12" db="EMBL/GenBank/DDBJ databases">
        <title>Spirosoma sp. HMF4905 genome sequencing and assembly.</title>
        <authorList>
            <person name="Kang H."/>
            <person name="Cha I."/>
            <person name="Kim H."/>
            <person name="Joh K."/>
        </authorList>
    </citation>
    <scope>NUCLEOTIDE SEQUENCE [LARGE SCALE GENOMIC DNA]</scope>
    <source>
        <strain evidence="1 2">HMF4905</strain>
    </source>
</reference>
<accession>A0A7K1SFB2</accession>
<evidence type="ECO:0000313" key="2">
    <source>
        <dbReference type="Proteomes" id="UP000436006"/>
    </source>
</evidence>
<comment type="caution">
    <text evidence="1">The sequence shown here is derived from an EMBL/GenBank/DDBJ whole genome shotgun (WGS) entry which is preliminary data.</text>
</comment>
<organism evidence="1 2">
    <name type="scientific">Spirosoma arboris</name>
    <dbReference type="NCBI Taxonomy" id="2682092"/>
    <lineage>
        <taxon>Bacteria</taxon>
        <taxon>Pseudomonadati</taxon>
        <taxon>Bacteroidota</taxon>
        <taxon>Cytophagia</taxon>
        <taxon>Cytophagales</taxon>
        <taxon>Cytophagaceae</taxon>
        <taxon>Spirosoma</taxon>
    </lineage>
</organism>
<evidence type="ECO:0008006" key="3">
    <source>
        <dbReference type="Google" id="ProtNLM"/>
    </source>
</evidence>
<proteinExistence type="predicted"/>
<dbReference type="AlphaFoldDB" id="A0A7K1SFB2"/>
<name>A0A7K1SFB2_9BACT</name>
<dbReference type="Pfam" id="PF13155">
    <property type="entry name" value="Toprim_2"/>
    <property type="match status" value="1"/>
</dbReference>
<keyword evidence="2" id="KW-1185">Reference proteome</keyword>
<gene>
    <name evidence="1" type="ORF">GO755_20475</name>
</gene>
<dbReference type="EMBL" id="WPIN01000007">
    <property type="protein sequence ID" value="MVM32433.1"/>
    <property type="molecule type" value="Genomic_DNA"/>
</dbReference>
<protein>
    <recommendedName>
        <fullName evidence="3">Toprim domain-containing protein</fullName>
    </recommendedName>
</protein>